<evidence type="ECO:0000313" key="10">
    <source>
        <dbReference type="Proteomes" id="UP001186944"/>
    </source>
</evidence>
<feature type="transmembrane region" description="Helical" evidence="8">
    <location>
        <begin position="382"/>
        <end position="407"/>
    </location>
</feature>
<comment type="caution">
    <text evidence="9">The sequence shown here is derived from an EMBL/GenBank/DDBJ whole genome shotgun (WGS) entry which is preliminary data.</text>
</comment>
<dbReference type="AlphaFoldDB" id="A0AA88YWD5"/>
<evidence type="ECO:0000256" key="5">
    <source>
        <dbReference type="ARBA" id="ARBA00022801"/>
    </source>
</evidence>
<sequence>MDMEHVERDWCIYECYLISALFLFRHGDRSPTHTYPKDTFQEDSWPQGWGQLTQKGMQHEYMLGQFLRDRYVKSGFLNGTYIREKIRIRSTDKDRTLMSAYTVLAGLFPAHGTQRWNKNMTWQPIPVHTIPLNDDHLIYTNSPCPAADKLLKQWKESSPWLKKLKEKYKDLVQYVSDNTGLPNTLDDILGIVDTLFIEYDTGKFNNDTMPDWLKKDGTFWKMMSLRDVHASMGLPHVPQIAKLRAGTLVRHLAENMTAKVNTKDSPSQDLLIYSAHDSTVIALLSALKLYNYRQPPYCTTVLIELYAKPSGNFVKIFIRNGTDPESKEYNKLHTLKLKGCSIECPLKKFVALQKSVIVKDIKKECHLDRVTSNRDKPSADRVVGLAILSSVTLLLLIILTATCVILCKQRNRLGNYRPLPTKYDDDDI</sequence>
<dbReference type="InterPro" id="IPR000560">
    <property type="entry name" value="His_Pase_clade-2"/>
</dbReference>
<evidence type="ECO:0000256" key="8">
    <source>
        <dbReference type="SAM" id="Phobius"/>
    </source>
</evidence>
<dbReference type="InterPro" id="IPR033379">
    <property type="entry name" value="Acid_Pase_AS"/>
</dbReference>
<evidence type="ECO:0000256" key="3">
    <source>
        <dbReference type="ARBA" id="ARBA00012646"/>
    </source>
</evidence>
<dbReference type="Proteomes" id="UP001186944">
    <property type="component" value="Unassembled WGS sequence"/>
</dbReference>
<dbReference type="CDD" id="cd07061">
    <property type="entry name" value="HP_HAP_like"/>
    <property type="match status" value="1"/>
</dbReference>
<dbReference type="Pfam" id="PF00328">
    <property type="entry name" value="His_Phos_2"/>
    <property type="match status" value="1"/>
</dbReference>
<dbReference type="GO" id="GO:0003993">
    <property type="term" value="F:acid phosphatase activity"/>
    <property type="evidence" value="ECO:0007669"/>
    <property type="project" value="UniProtKB-EC"/>
</dbReference>
<keyword evidence="8" id="KW-0472">Membrane</keyword>
<dbReference type="EMBL" id="VSWD01000001">
    <property type="protein sequence ID" value="KAK3108045.1"/>
    <property type="molecule type" value="Genomic_DNA"/>
</dbReference>
<keyword evidence="4" id="KW-0732">Signal</keyword>
<comment type="similarity">
    <text evidence="2">Belongs to the histidine acid phosphatase family.</text>
</comment>
<protein>
    <recommendedName>
        <fullName evidence="3">acid phosphatase</fullName>
        <ecNumber evidence="3">3.1.3.2</ecNumber>
    </recommendedName>
</protein>
<evidence type="ECO:0000256" key="1">
    <source>
        <dbReference type="ARBA" id="ARBA00000032"/>
    </source>
</evidence>
<dbReference type="SUPFAM" id="SSF53254">
    <property type="entry name" value="Phosphoglycerate mutase-like"/>
    <property type="match status" value="1"/>
</dbReference>
<keyword evidence="10" id="KW-1185">Reference proteome</keyword>
<evidence type="ECO:0000313" key="9">
    <source>
        <dbReference type="EMBL" id="KAK3108045.1"/>
    </source>
</evidence>
<dbReference type="InterPro" id="IPR029033">
    <property type="entry name" value="His_PPase_superfam"/>
</dbReference>
<keyword evidence="8" id="KW-0812">Transmembrane</keyword>
<keyword evidence="7" id="KW-0325">Glycoprotein</keyword>
<evidence type="ECO:0000256" key="4">
    <source>
        <dbReference type="ARBA" id="ARBA00022729"/>
    </source>
</evidence>
<organism evidence="9 10">
    <name type="scientific">Pinctada imbricata</name>
    <name type="common">Atlantic pearl-oyster</name>
    <name type="synonym">Pinctada martensii</name>
    <dbReference type="NCBI Taxonomy" id="66713"/>
    <lineage>
        <taxon>Eukaryota</taxon>
        <taxon>Metazoa</taxon>
        <taxon>Spiralia</taxon>
        <taxon>Lophotrochozoa</taxon>
        <taxon>Mollusca</taxon>
        <taxon>Bivalvia</taxon>
        <taxon>Autobranchia</taxon>
        <taxon>Pteriomorphia</taxon>
        <taxon>Pterioida</taxon>
        <taxon>Pterioidea</taxon>
        <taxon>Pteriidae</taxon>
        <taxon>Pinctada</taxon>
    </lineage>
</organism>
<gene>
    <name evidence="9" type="ORF">FSP39_000109</name>
</gene>
<keyword evidence="8" id="KW-1133">Transmembrane helix</keyword>
<keyword evidence="6" id="KW-1015">Disulfide bond</keyword>
<dbReference type="InterPro" id="IPR050645">
    <property type="entry name" value="Histidine_acid_phosphatase"/>
</dbReference>
<comment type="catalytic activity">
    <reaction evidence="1">
        <text>a phosphate monoester + H2O = an alcohol + phosphate</text>
        <dbReference type="Rhea" id="RHEA:15017"/>
        <dbReference type="ChEBI" id="CHEBI:15377"/>
        <dbReference type="ChEBI" id="CHEBI:30879"/>
        <dbReference type="ChEBI" id="CHEBI:43474"/>
        <dbReference type="ChEBI" id="CHEBI:67140"/>
        <dbReference type="EC" id="3.1.3.2"/>
    </reaction>
</comment>
<dbReference type="EC" id="3.1.3.2" evidence="3"/>
<dbReference type="PANTHER" id="PTHR11567">
    <property type="entry name" value="ACID PHOSPHATASE-RELATED"/>
    <property type="match status" value="1"/>
</dbReference>
<accession>A0AA88YWD5</accession>
<keyword evidence="5" id="KW-0378">Hydrolase</keyword>
<dbReference type="PROSITE" id="PS00778">
    <property type="entry name" value="HIS_ACID_PHOSPHAT_2"/>
    <property type="match status" value="1"/>
</dbReference>
<evidence type="ECO:0000256" key="7">
    <source>
        <dbReference type="ARBA" id="ARBA00023180"/>
    </source>
</evidence>
<dbReference type="Gene3D" id="3.40.50.1240">
    <property type="entry name" value="Phosphoglycerate mutase-like"/>
    <property type="match status" value="1"/>
</dbReference>
<evidence type="ECO:0000256" key="2">
    <source>
        <dbReference type="ARBA" id="ARBA00005375"/>
    </source>
</evidence>
<name>A0AA88YWD5_PINIB</name>
<dbReference type="PANTHER" id="PTHR11567:SF211">
    <property type="entry name" value="PROSTATIC ACID PHOSPHATASE"/>
    <property type="match status" value="1"/>
</dbReference>
<dbReference type="PROSITE" id="PS00616">
    <property type="entry name" value="HIS_ACID_PHOSPHAT_1"/>
    <property type="match status" value="1"/>
</dbReference>
<reference evidence="9" key="1">
    <citation type="submission" date="2019-08" db="EMBL/GenBank/DDBJ databases">
        <title>The improved chromosome-level genome for the pearl oyster Pinctada fucata martensii using PacBio sequencing and Hi-C.</title>
        <authorList>
            <person name="Zheng Z."/>
        </authorList>
    </citation>
    <scope>NUCLEOTIDE SEQUENCE</scope>
    <source>
        <strain evidence="9">ZZ-2019</strain>
        <tissue evidence="9">Adductor muscle</tissue>
    </source>
</reference>
<proteinExistence type="inferred from homology"/>
<evidence type="ECO:0000256" key="6">
    <source>
        <dbReference type="ARBA" id="ARBA00023157"/>
    </source>
</evidence>